<evidence type="ECO:0000313" key="1">
    <source>
        <dbReference type="EMBL" id="TRZ38010.1"/>
    </source>
</evidence>
<proteinExistence type="predicted"/>
<dbReference type="Pfam" id="PF14176">
    <property type="entry name" value="YxiJ"/>
    <property type="match status" value="1"/>
</dbReference>
<dbReference type="EMBL" id="RIBP01000004">
    <property type="protein sequence ID" value="TRZ38010.1"/>
    <property type="molecule type" value="Genomic_DNA"/>
</dbReference>
<accession>A0A553SLZ0</accession>
<evidence type="ECO:0000313" key="2">
    <source>
        <dbReference type="Proteomes" id="UP000319837"/>
    </source>
</evidence>
<dbReference type="InterPro" id="IPR025551">
    <property type="entry name" value="WapI/YxiJ-like"/>
</dbReference>
<gene>
    <name evidence="1" type="ORF">CEQ21_21600</name>
</gene>
<dbReference type="RefSeq" id="WP_185766285.1">
    <property type="nucleotide sequence ID" value="NZ_RIBP01000004.1"/>
</dbReference>
<comment type="caution">
    <text evidence="1">The sequence shown here is derived from an EMBL/GenBank/DDBJ whole genome shotgun (WGS) entry which is preliminary data.</text>
</comment>
<sequence length="170" mass="20459">MSEKLKKKELSQLVQANLMKRNSLQSEVLPFFYKMIGEVCKEKYPNTIKQMLQLSLRNPFPYQDLSKIQQDFKKQFSKEDCLNGELNTYWMMISSSLNFLLKGKSISIAPKSIAWLKMSFFDIFPQYQFLEPHLEKYPYLYKEYVHFNNARFFILFYIYLQSSTIQNKNY</sequence>
<dbReference type="AlphaFoldDB" id="A0A553SLZ0"/>
<dbReference type="Proteomes" id="UP000319837">
    <property type="component" value="Unassembled WGS sequence"/>
</dbReference>
<organism evidence="1 2">
    <name type="scientific">Niallia circulans</name>
    <name type="common">Bacillus circulans</name>
    <dbReference type="NCBI Taxonomy" id="1397"/>
    <lineage>
        <taxon>Bacteria</taxon>
        <taxon>Bacillati</taxon>
        <taxon>Bacillota</taxon>
        <taxon>Bacilli</taxon>
        <taxon>Bacillales</taxon>
        <taxon>Bacillaceae</taxon>
        <taxon>Niallia</taxon>
    </lineage>
</organism>
<name>A0A553SLZ0_NIACI</name>
<reference evidence="2" key="1">
    <citation type="submission" date="2018-10" db="EMBL/GenBank/DDBJ databases">
        <title>FDA dAtabase for Regulatory Grade micrObial Sequences (FDA-ARGOS): Supporting development and validation of Infectious Disease Dx tests.</title>
        <authorList>
            <person name="Minogue T."/>
            <person name="Wolcott M."/>
            <person name="Wasieloski L."/>
            <person name="Aguilar W."/>
            <person name="Moore D."/>
            <person name="Tallon L."/>
            <person name="Sadzewicz L."/>
            <person name="Sengamalay N."/>
            <person name="Ott S."/>
            <person name="Godinez A."/>
            <person name="Nagaraj S."/>
            <person name="Vavikolanu K."/>
            <person name="Vyas G."/>
            <person name="Nadendla S."/>
            <person name="George J."/>
            <person name="Sichtig H."/>
        </authorList>
    </citation>
    <scope>NUCLEOTIDE SEQUENCE [LARGE SCALE GENOMIC DNA]</scope>
    <source>
        <strain evidence="2">FDAARGOS_343</strain>
    </source>
</reference>
<protein>
    <submittedName>
        <fullName evidence="1">Uncharacterized protein</fullName>
    </submittedName>
</protein>